<feature type="transmembrane region" description="Helical" evidence="6">
    <location>
        <begin position="383"/>
        <end position="402"/>
    </location>
</feature>
<dbReference type="AlphaFoldDB" id="A0A346NTB2"/>
<feature type="transmembrane region" description="Helical" evidence="6">
    <location>
        <begin position="12"/>
        <end position="34"/>
    </location>
</feature>
<feature type="transmembrane region" description="Helical" evidence="6">
    <location>
        <begin position="469"/>
        <end position="494"/>
    </location>
</feature>
<keyword evidence="4 6" id="KW-1133">Transmembrane helix</keyword>
<evidence type="ECO:0000256" key="2">
    <source>
        <dbReference type="ARBA" id="ARBA00022475"/>
    </source>
</evidence>
<keyword evidence="2" id="KW-1003">Cell membrane</keyword>
<reference evidence="7" key="1">
    <citation type="journal article" date="2018" name="Front. Microbiol.">
        <title>Establishment of a Molecular Serotyping Scheme and a Multiplexed Luminex-Based Array for Enterobacter aerogenes.</title>
        <authorList>
            <person name="Guo X."/>
            <person name="Wang M."/>
            <person name="Wang L."/>
            <person name="Wang Y."/>
            <person name="Chen T."/>
            <person name="Wu P."/>
            <person name="Chen M."/>
            <person name="Liu B."/>
            <person name="Feng L."/>
        </authorList>
    </citation>
    <scope>NUCLEOTIDE SEQUENCE</scope>
    <source>
        <strain evidence="7">86_EAER</strain>
    </source>
</reference>
<feature type="transmembrane region" description="Helical" evidence="6">
    <location>
        <begin position="349"/>
        <end position="376"/>
    </location>
</feature>
<dbReference type="RefSeq" id="WP_049056288.1">
    <property type="nucleotide sequence ID" value="NZ_JBDYTR010000001.1"/>
</dbReference>
<dbReference type="GO" id="GO:0005886">
    <property type="term" value="C:plasma membrane"/>
    <property type="evidence" value="ECO:0007669"/>
    <property type="project" value="UniProtKB-SubCell"/>
</dbReference>
<comment type="subcellular location">
    <subcellularLocation>
        <location evidence="1">Cell membrane</location>
        <topology evidence="1">Multi-pass membrane protein</topology>
    </subcellularLocation>
</comment>
<feature type="transmembrane region" description="Helical" evidence="6">
    <location>
        <begin position="319"/>
        <end position="343"/>
    </location>
</feature>
<organism evidence="7">
    <name type="scientific">Klebsiella aerogenes</name>
    <name type="common">Enterobacter aerogenes</name>
    <dbReference type="NCBI Taxonomy" id="548"/>
    <lineage>
        <taxon>Bacteria</taxon>
        <taxon>Pseudomonadati</taxon>
        <taxon>Pseudomonadota</taxon>
        <taxon>Gammaproteobacteria</taxon>
        <taxon>Enterobacterales</taxon>
        <taxon>Enterobacteriaceae</taxon>
        <taxon>Klebsiella/Raoultella group</taxon>
        <taxon>Klebsiella</taxon>
    </lineage>
</organism>
<feature type="transmembrane region" description="Helical" evidence="6">
    <location>
        <begin position="441"/>
        <end position="463"/>
    </location>
</feature>
<evidence type="ECO:0000256" key="4">
    <source>
        <dbReference type="ARBA" id="ARBA00022989"/>
    </source>
</evidence>
<sequence>MSEKYATNKKIVAKNTFMLYGRMLLIMFATFYTSRLVLNALGVYDFGLYSVIGSIIVLFSFIQNVSALATQRFLSVGLGRRDFSWTKRVFSTSILVHFIICGAVLFLAETIGLWFLIYKLRVPVERMTEIFWVYQLSVISLLIQIMQTPFIAALIATEKMDLFAKIGIFDAIQRWGMVYLFTLFEFDSKLIWYAAFLLFGYISVFFFYFVSCIKKIDICTVKVSFKENKELLKEILSFSSWSMIGSLSLVGLSQGIALLTYFFVGVVANGSVWLAEQVLIAFNRVIGTLQTAFNPQLIKQHSTGNHEEVSSLLSLSCKLTGFIVLIAAVPAFVDAPFVINLWLKQVPEHLVVLVRIVILYVIVDSLSGPFVTVAYAVGKLRNYQLIASLIMLLTLVVIYALYSLGFALVVAVSSRILCAVAMLIFRVLYVEKVTGLNSKIFFLNIFPRLFSVSLISFAISFYINTVLPIGFLGLLLLISLNIIAVTILFFYLVLISSERKYLISLIKKKLGRK</sequence>
<gene>
    <name evidence="7" type="primary">wzx</name>
</gene>
<evidence type="ECO:0000256" key="3">
    <source>
        <dbReference type="ARBA" id="ARBA00022692"/>
    </source>
</evidence>
<feature type="transmembrane region" description="Helical" evidence="6">
    <location>
        <begin position="190"/>
        <end position="210"/>
    </location>
</feature>
<feature type="transmembrane region" description="Helical" evidence="6">
    <location>
        <begin position="46"/>
        <end position="69"/>
    </location>
</feature>
<evidence type="ECO:0000313" key="7">
    <source>
        <dbReference type="EMBL" id="AXR70505.1"/>
    </source>
</evidence>
<feature type="transmembrane region" description="Helical" evidence="6">
    <location>
        <begin position="231"/>
        <end position="250"/>
    </location>
</feature>
<keyword evidence="3 6" id="KW-0812">Transmembrane</keyword>
<keyword evidence="5 6" id="KW-0472">Membrane</keyword>
<evidence type="ECO:0000256" key="6">
    <source>
        <dbReference type="SAM" id="Phobius"/>
    </source>
</evidence>
<dbReference type="PANTHER" id="PTHR30250">
    <property type="entry name" value="PST FAMILY PREDICTED COLANIC ACID TRANSPORTER"/>
    <property type="match status" value="1"/>
</dbReference>
<evidence type="ECO:0000256" key="1">
    <source>
        <dbReference type="ARBA" id="ARBA00004651"/>
    </source>
</evidence>
<feature type="transmembrane region" description="Helical" evidence="6">
    <location>
        <begin position="408"/>
        <end position="429"/>
    </location>
</feature>
<feature type="transmembrane region" description="Helical" evidence="6">
    <location>
        <begin position="256"/>
        <end position="275"/>
    </location>
</feature>
<dbReference type="EMBL" id="MF687360">
    <property type="protein sequence ID" value="AXR70505.1"/>
    <property type="molecule type" value="Genomic_DNA"/>
</dbReference>
<feature type="transmembrane region" description="Helical" evidence="6">
    <location>
        <begin position="130"/>
        <end position="155"/>
    </location>
</feature>
<feature type="transmembrane region" description="Helical" evidence="6">
    <location>
        <begin position="89"/>
        <end position="118"/>
    </location>
</feature>
<proteinExistence type="predicted"/>
<accession>A0A346NTB2</accession>
<dbReference type="PANTHER" id="PTHR30250:SF26">
    <property type="entry name" value="PSMA PROTEIN"/>
    <property type="match status" value="1"/>
</dbReference>
<evidence type="ECO:0000256" key="5">
    <source>
        <dbReference type="ARBA" id="ARBA00023136"/>
    </source>
</evidence>
<name>A0A346NTB2_KLEAE</name>
<dbReference type="InterPro" id="IPR050833">
    <property type="entry name" value="Poly_Biosynth_Transport"/>
</dbReference>
<protein>
    <submittedName>
        <fullName evidence="7">Flippase</fullName>
    </submittedName>
</protein>